<evidence type="ECO:0000256" key="1">
    <source>
        <dbReference type="ARBA" id="ARBA00010257"/>
    </source>
</evidence>
<accession>A0ABN4UWI0</accession>
<dbReference type="SUPFAM" id="SSF52540">
    <property type="entry name" value="P-loop containing nucleoside triphosphate hydrolases"/>
    <property type="match status" value="1"/>
</dbReference>
<dbReference type="CDD" id="cd02036">
    <property type="entry name" value="MinD"/>
    <property type="match status" value="1"/>
</dbReference>
<keyword evidence="4" id="KW-0547">Nucleotide-binding</keyword>
<evidence type="ECO:0000256" key="8">
    <source>
        <dbReference type="ARBA" id="ARBA00025436"/>
    </source>
</evidence>
<dbReference type="Gene3D" id="3.40.50.300">
    <property type="entry name" value="P-loop containing nucleotide triphosphate hydrolases"/>
    <property type="match status" value="1"/>
</dbReference>
<dbReference type="EMBL" id="CP007389">
    <property type="protein sequence ID" value="APT74455.1"/>
    <property type="molecule type" value="Genomic_DNA"/>
</dbReference>
<keyword evidence="12" id="KW-1185">Reference proteome</keyword>
<evidence type="ECO:0000256" key="3">
    <source>
        <dbReference type="ARBA" id="ARBA00022618"/>
    </source>
</evidence>
<comment type="function">
    <text evidence="8">ATPase required for the correct placement of the division site. Cell division inhibitors MinC and MinD act in concert to form an inhibitor capable of blocking formation of the polar Z ring septums. Rapidly oscillates between the poles of the cell to destabilize FtsZ filaments that have formed before they mature into polar Z rings.</text>
</comment>
<keyword evidence="7" id="KW-0131">Cell cycle</keyword>
<dbReference type="InterPro" id="IPR027417">
    <property type="entry name" value="P-loop_NTPase"/>
</dbReference>
<reference evidence="11 12" key="1">
    <citation type="submission" date="2014-02" db="EMBL/GenBank/DDBJ databases">
        <title>Diversity of Thermotogales isolates from hydrothermal vents.</title>
        <authorList>
            <person name="Haverkamp T.H.A."/>
            <person name="Lossouarn J."/>
            <person name="Geslin C."/>
            <person name="Nesbo C.L."/>
        </authorList>
    </citation>
    <scope>NUCLEOTIDE SEQUENCE [LARGE SCALE GENOMIC DNA]</scope>
    <source>
        <strain evidence="11 12">431</strain>
    </source>
</reference>
<keyword evidence="3" id="KW-0132">Cell division</keyword>
<feature type="domain" description="CobQ/CobB/MinD/ParA nucleotide binding" evidence="10">
    <location>
        <begin position="6"/>
        <end position="220"/>
    </location>
</feature>
<sequence length="267" mass="29131">MAKVYVLTSGKGGVGKTTVTANLGCSLAKEGNRVCLIDADVGLKNLDVVLGLENRIIYTILDVVNGNISAKDALVRHKNLKNLFLLPASQIATKEMITPEDMISIVEALKDDFDYVLIDSPAGIERGFRNAIAPADFAIIVTTPELPAISDADRVIGLLENNGFDDKDIVLILNKFKVNMAKKGEMLSEMDVQRALAIDLIGIIPESDEVIISTNRGMPLVLENSNGLSNNFENIVKRLKGEEIPLELDLPSSANFISKIFSFFKKR</sequence>
<dbReference type="InterPro" id="IPR010223">
    <property type="entry name" value="MinD"/>
</dbReference>
<dbReference type="InterPro" id="IPR050625">
    <property type="entry name" value="ParA/MinD_ATPase"/>
</dbReference>
<keyword evidence="6" id="KW-0717">Septation</keyword>
<proteinExistence type="inferred from homology"/>
<evidence type="ECO:0000313" key="12">
    <source>
        <dbReference type="Proteomes" id="UP000185490"/>
    </source>
</evidence>
<evidence type="ECO:0000256" key="2">
    <source>
        <dbReference type="ARBA" id="ARBA00016887"/>
    </source>
</evidence>
<evidence type="ECO:0000313" key="11">
    <source>
        <dbReference type="EMBL" id="APT74455.1"/>
    </source>
</evidence>
<keyword evidence="5" id="KW-0067">ATP-binding</keyword>
<dbReference type="InterPro" id="IPR002586">
    <property type="entry name" value="CobQ/CobB/MinD/ParA_Nub-bd_dom"/>
</dbReference>
<dbReference type="NCBIfam" id="TIGR01968">
    <property type="entry name" value="minD_bact"/>
    <property type="match status" value="1"/>
</dbReference>
<dbReference type="InterPro" id="IPR025501">
    <property type="entry name" value="MinD_FleN"/>
</dbReference>
<evidence type="ECO:0000256" key="4">
    <source>
        <dbReference type="ARBA" id="ARBA00022741"/>
    </source>
</evidence>
<dbReference type="PANTHER" id="PTHR43384">
    <property type="entry name" value="SEPTUM SITE-DETERMINING PROTEIN MIND HOMOLOG, CHLOROPLASTIC-RELATED"/>
    <property type="match status" value="1"/>
</dbReference>
<evidence type="ECO:0000256" key="5">
    <source>
        <dbReference type="ARBA" id="ARBA00022840"/>
    </source>
</evidence>
<protein>
    <recommendedName>
        <fullName evidence="2">Septum site-determining protein MinD</fullName>
    </recommendedName>
    <alternativeName>
        <fullName evidence="9">Cell division inhibitor MinD</fullName>
    </alternativeName>
</protein>
<evidence type="ECO:0000256" key="9">
    <source>
        <dbReference type="ARBA" id="ARBA00032845"/>
    </source>
</evidence>
<evidence type="ECO:0000259" key="10">
    <source>
        <dbReference type="Pfam" id="PF01656"/>
    </source>
</evidence>
<dbReference type="Proteomes" id="UP000185490">
    <property type="component" value="Chromosome"/>
</dbReference>
<gene>
    <name evidence="11" type="ORF">BW47_08225</name>
</gene>
<dbReference type="Pfam" id="PF01656">
    <property type="entry name" value="CbiA"/>
    <property type="match status" value="1"/>
</dbReference>
<evidence type="ECO:0000256" key="7">
    <source>
        <dbReference type="ARBA" id="ARBA00023306"/>
    </source>
</evidence>
<dbReference type="PIRSF" id="PIRSF003092">
    <property type="entry name" value="MinD"/>
    <property type="match status" value="1"/>
</dbReference>
<organism evidence="11 12">
    <name type="scientific">Thermosipho melanesiensis</name>
    <dbReference type="NCBI Taxonomy" id="46541"/>
    <lineage>
        <taxon>Bacteria</taxon>
        <taxon>Thermotogati</taxon>
        <taxon>Thermotogota</taxon>
        <taxon>Thermotogae</taxon>
        <taxon>Thermotogales</taxon>
        <taxon>Fervidobacteriaceae</taxon>
        <taxon>Thermosipho</taxon>
    </lineage>
</organism>
<evidence type="ECO:0000256" key="6">
    <source>
        <dbReference type="ARBA" id="ARBA00023210"/>
    </source>
</evidence>
<dbReference type="PANTHER" id="PTHR43384:SF6">
    <property type="entry name" value="SEPTUM SITE-DETERMINING PROTEIN MIND HOMOLOG, CHLOROPLASTIC"/>
    <property type="match status" value="1"/>
</dbReference>
<dbReference type="RefSeq" id="WP_012057754.1">
    <property type="nucleotide sequence ID" value="NZ_CP007389.1"/>
</dbReference>
<name>A0ABN4UWI0_9BACT</name>
<comment type="similarity">
    <text evidence="1">Belongs to the ParA family. MinD subfamily.</text>
</comment>